<dbReference type="PANTHER" id="PTHR18968:SF167">
    <property type="entry name" value="ACETOLACTATE SYNTHASE LARGE SUBUNIT ILVB2-RELATED"/>
    <property type="match status" value="1"/>
</dbReference>
<dbReference type="EMBL" id="JBHSXN010000003">
    <property type="protein sequence ID" value="MFC6954383.1"/>
    <property type="molecule type" value="Genomic_DNA"/>
</dbReference>
<feature type="domain" description="Thiamine pyrophosphate enzyme N-terminal TPP-binding" evidence="7">
    <location>
        <begin position="10"/>
        <end position="121"/>
    </location>
</feature>
<dbReference type="PANTHER" id="PTHR18968">
    <property type="entry name" value="THIAMINE PYROPHOSPHATE ENZYMES"/>
    <property type="match status" value="1"/>
</dbReference>
<sequence length="575" mass="60038">MRWWVAVTRTTDVVVEAFEAAGVETVFGFPCEQMDPYYASLAESDLRHVLARSEASAALMADGYARAARTLGVVDGVSGPGAAYIGAGLSEASGASSPVLALTGGNDRATRGNGVIQDADNEAVLEPWTTSTADPESPTRAVEAVQRAVRTATATVPSPAHVNLSEDVLGGDVASNEAADDASDEPAASSFLRGDVDASYPRERPEPSADAVVDVLDLLAGAERPVVVAGEGVVRADATAALARFARTADVPVVTSMNGKGAVAETEPHALGVVGRWGFCRVANDALADADLVLGFGTRFGELTSVGWSLVPEDAPLVHVDLDPEWLGRNYEPAVGIRADLRATLDALADAVDADAPAGADARADRVASLAADREAWREEHRDDLTSDRSPIQPQRVVHELNERIPAEGVLVSATSFPGFFSGAFYETEEPGLRYLQARGSDGINAALPQGLGVQAARPDAPVVVLSGDGGIGYHIADLETAAREDLPVTVVVTNNESLGSSKMSQMATHSVDQSTDFDPSVDYAQVARGFGCEGERIEDAERVGPAIEDAIASEEPTLLDVHVDPFAAPPLLVD</sequence>
<evidence type="ECO:0000256" key="3">
    <source>
        <dbReference type="RuleBase" id="RU362132"/>
    </source>
</evidence>
<dbReference type="SUPFAM" id="SSF52518">
    <property type="entry name" value="Thiamin diphosphate-binding fold (THDP-binding)"/>
    <property type="match status" value="2"/>
</dbReference>
<feature type="domain" description="Thiamine pyrophosphate enzyme central" evidence="5">
    <location>
        <begin position="214"/>
        <end position="348"/>
    </location>
</feature>
<evidence type="ECO:0000259" key="5">
    <source>
        <dbReference type="Pfam" id="PF00205"/>
    </source>
</evidence>
<evidence type="ECO:0000256" key="2">
    <source>
        <dbReference type="ARBA" id="ARBA00023052"/>
    </source>
</evidence>
<evidence type="ECO:0000256" key="4">
    <source>
        <dbReference type="SAM" id="MobiDB-lite"/>
    </source>
</evidence>
<dbReference type="InterPro" id="IPR045229">
    <property type="entry name" value="TPP_enz"/>
</dbReference>
<name>A0ABD5VHP7_9EURY</name>
<feature type="region of interest" description="Disordered" evidence="4">
    <location>
        <begin position="175"/>
        <end position="206"/>
    </location>
</feature>
<proteinExistence type="inferred from homology"/>
<dbReference type="Pfam" id="PF00205">
    <property type="entry name" value="TPP_enzyme_M"/>
    <property type="match status" value="1"/>
</dbReference>
<evidence type="ECO:0000259" key="6">
    <source>
        <dbReference type="Pfam" id="PF02775"/>
    </source>
</evidence>
<keyword evidence="9" id="KW-1185">Reference proteome</keyword>
<accession>A0ABD5VHP7</accession>
<dbReference type="SUPFAM" id="SSF52467">
    <property type="entry name" value="DHS-like NAD/FAD-binding domain"/>
    <property type="match status" value="1"/>
</dbReference>
<dbReference type="InterPro" id="IPR029061">
    <property type="entry name" value="THDP-binding"/>
</dbReference>
<dbReference type="Proteomes" id="UP001596395">
    <property type="component" value="Unassembled WGS sequence"/>
</dbReference>
<organism evidence="8 9">
    <name type="scientific">Halorubellus litoreus</name>
    <dbReference type="NCBI Taxonomy" id="755308"/>
    <lineage>
        <taxon>Archaea</taxon>
        <taxon>Methanobacteriati</taxon>
        <taxon>Methanobacteriota</taxon>
        <taxon>Stenosarchaea group</taxon>
        <taxon>Halobacteria</taxon>
        <taxon>Halobacteriales</taxon>
        <taxon>Halorubellaceae</taxon>
        <taxon>Halorubellus</taxon>
    </lineage>
</organism>
<comment type="similarity">
    <text evidence="1 3">Belongs to the TPP enzyme family.</text>
</comment>
<protein>
    <submittedName>
        <fullName evidence="8">Thiamine pyrophosphate-binding protein</fullName>
    </submittedName>
</protein>
<dbReference type="GO" id="GO:0044272">
    <property type="term" value="P:sulfur compound biosynthetic process"/>
    <property type="evidence" value="ECO:0007669"/>
    <property type="project" value="UniProtKB-ARBA"/>
</dbReference>
<evidence type="ECO:0000256" key="1">
    <source>
        <dbReference type="ARBA" id="ARBA00007812"/>
    </source>
</evidence>
<evidence type="ECO:0000259" key="7">
    <source>
        <dbReference type="Pfam" id="PF02776"/>
    </source>
</evidence>
<dbReference type="InterPro" id="IPR012000">
    <property type="entry name" value="Thiamin_PyroP_enz_cen_dom"/>
</dbReference>
<dbReference type="CDD" id="cd07035">
    <property type="entry name" value="TPP_PYR_POX_like"/>
    <property type="match status" value="1"/>
</dbReference>
<feature type="domain" description="Thiamine pyrophosphate enzyme TPP-binding" evidence="6">
    <location>
        <begin position="432"/>
        <end position="562"/>
    </location>
</feature>
<dbReference type="Pfam" id="PF02776">
    <property type="entry name" value="TPP_enzyme_N"/>
    <property type="match status" value="1"/>
</dbReference>
<keyword evidence="2 3" id="KW-0786">Thiamine pyrophosphate</keyword>
<dbReference type="PROSITE" id="PS00187">
    <property type="entry name" value="TPP_ENZYMES"/>
    <property type="match status" value="1"/>
</dbReference>
<comment type="caution">
    <text evidence="8">The sequence shown here is derived from an EMBL/GenBank/DDBJ whole genome shotgun (WGS) entry which is preliminary data.</text>
</comment>
<dbReference type="GO" id="GO:0006082">
    <property type="term" value="P:organic acid metabolic process"/>
    <property type="evidence" value="ECO:0007669"/>
    <property type="project" value="UniProtKB-ARBA"/>
</dbReference>
<dbReference type="InterPro" id="IPR012001">
    <property type="entry name" value="Thiamin_PyroP_enz_TPP-bd_dom"/>
</dbReference>
<dbReference type="Gene3D" id="3.40.50.1220">
    <property type="entry name" value="TPP-binding domain"/>
    <property type="match status" value="1"/>
</dbReference>
<reference evidence="8 9" key="1">
    <citation type="journal article" date="2019" name="Int. J. Syst. Evol. Microbiol.">
        <title>The Global Catalogue of Microorganisms (GCM) 10K type strain sequencing project: providing services to taxonomists for standard genome sequencing and annotation.</title>
        <authorList>
            <consortium name="The Broad Institute Genomics Platform"/>
            <consortium name="The Broad Institute Genome Sequencing Center for Infectious Disease"/>
            <person name="Wu L."/>
            <person name="Ma J."/>
        </authorList>
    </citation>
    <scope>NUCLEOTIDE SEQUENCE [LARGE SCALE GENOMIC DNA]</scope>
    <source>
        <strain evidence="8 9">GX26</strain>
    </source>
</reference>
<dbReference type="AlphaFoldDB" id="A0ABD5VHP7"/>
<feature type="compositionally biased region" description="Basic and acidic residues" evidence="4">
    <location>
        <begin position="194"/>
        <end position="206"/>
    </location>
</feature>
<dbReference type="InterPro" id="IPR000399">
    <property type="entry name" value="TPP-bd_CS"/>
</dbReference>
<dbReference type="InterPro" id="IPR011766">
    <property type="entry name" value="TPP_enzyme_TPP-bd"/>
</dbReference>
<dbReference type="InterPro" id="IPR029035">
    <property type="entry name" value="DHS-like_NAD/FAD-binding_dom"/>
</dbReference>
<dbReference type="Gene3D" id="3.40.50.970">
    <property type="match status" value="2"/>
</dbReference>
<evidence type="ECO:0000313" key="8">
    <source>
        <dbReference type="EMBL" id="MFC6954383.1"/>
    </source>
</evidence>
<gene>
    <name evidence="8" type="ORF">ACFQGB_16085</name>
</gene>
<dbReference type="Pfam" id="PF02775">
    <property type="entry name" value="TPP_enzyme_C"/>
    <property type="match status" value="1"/>
</dbReference>
<evidence type="ECO:0000313" key="9">
    <source>
        <dbReference type="Proteomes" id="UP001596395"/>
    </source>
</evidence>